<sequence length="201" mass="22803">MVEVAEATTALVIVHVNWTKIYLWAKKDVLDIIIIATQAMFPLAKCFKGLTVLVYFVIKFKDKYFKVQAPVDSFDLLTRGNGDLNERNKGTMGEEEWAKKAGGWPHVAVVAVPLGSFWEAINKGTTKVEATSLWDMAFEYNVMSRSHLLLKVDEEKLVKKSLISICKDQETLANHLVVLSMISKDRIQDLLRKNCWSQGRI</sequence>
<dbReference type="AlphaFoldDB" id="A0AAN9XFQ2"/>
<feature type="transmembrane region" description="Helical" evidence="1">
    <location>
        <begin position="32"/>
        <end position="58"/>
    </location>
</feature>
<evidence type="ECO:0000313" key="2">
    <source>
        <dbReference type="EMBL" id="KAK7390937.1"/>
    </source>
</evidence>
<accession>A0AAN9XFQ2</accession>
<protein>
    <submittedName>
        <fullName evidence="2">Uncharacterized protein</fullName>
    </submittedName>
</protein>
<evidence type="ECO:0000313" key="3">
    <source>
        <dbReference type="Proteomes" id="UP001386955"/>
    </source>
</evidence>
<organism evidence="2 3">
    <name type="scientific">Psophocarpus tetragonolobus</name>
    <name type="common">Winged bean</name>
    <name type="synonym">Dolichos tetragonolobus</name>
    <dbReference type="NCBI Taxonomy" id="3891"/>
    <lineage>
        <taxon>Eukaryota</taxon>
        <taxon>Viridiplantae</taxon>
        <taxon>Streptophyta</taxon>
        <taxon>Embryophyta</taxon>
        <taxon>Tracheophyta</taxon>
        <taxon>Spermatophyta</taxon>
        <taxon>Magnoliopsida</taxon>
        <taxon>eudicotyledons</taxon>
        <taxon>Gunneridae</taxon>
        <taxon>Pentapetalae</taxon>
        <taxon>rosids</taxon>
        <taxon>fabids</taxon>
        <taxon>Fabales</taxon>
        <taxon>Fabaceae</taxon>
        <taxon>Papilionoideae</taxon>
        <taxon>50 kb inversion clade</taxon>
        <taxon>NPAAA clade</taxon>
        <taxon>indigoferoid/millettioid clade</taxon>
        <taxon>Phaseoleae</taxon>
        <taxon>Psophocarpus</taxon>
    </lineage>
</organism>
<dbReference type="EMBL" id="JAYMYS010000005">
    <property type="protein sequence ID" value="KAK7390937.1"/>
    <property type="molecule type" value="Genomic_DNA"/>
</dbReference>
<keyword evidence="3" id="KW-1185">Reference proteome</keyword>
<keyword evidence="1" id="KW-0812">Transmembrane</keyword>
<proteinExistence type="predicted"/>
<comment type="caution">
    <text evidence="2">The sequence shown here is derived from an EMBL/GenBank/DDBJ whole genome shotgun (WGS) entry which is preliminary data.</text>
</comment>
<keyword evidence="1" id="KW-0472">Membrane</keyword>
<reference evidence="2 3" key="1">
    <citation type="submission" date="2024-01" db="EMBL/GenBank/DDBJ databases">
        <title>The genomes of 5 underutilized Papilionoideae crops provide insights into root nodulation and disease resistanc.</title>
        <authorList>
            <person name="Jiang F."/>
        </authorList>
    </citation>
    <scope>NUCLEOTIDE SEQUENCE [LARGE SCALE GENOMIC DNA]</scope>
    <source>
        <strain evidence="2">DUOXIRENSHENG_FW03</strain>
        <tissue evidence="2">Leaves</tissue>
    </source>
</reference>
<dbReference type="Proteomes" id="UP001386955">
    <property type="component" value="Unassembled WGS sequence"/>
</dbReference>
<name>A0AAN9XFQ2_PSOTE</name>
<gene>
    <name evidence="2" type="ORF">VNO78_19152</name>
</gene>
<evidence type="ECO:0000256" key="1">
    <source>
        <dbReference type="SAM" id="Phobius"/>
    </source>
</evidence>
<keyword evidence="1" id="KW-1133">Transmembrane helix</keyword>